<evidence type="ECO:0000313" key="7">
    <source>
        <dbReference type="Proteomes" id="UP001177744"/>
    </source>
</evidence>
<feature type="region of interest" description="Disordered" evidence="4">
    <location>
        <begin position="1"/>
        <end position="258"/>
    </location>
</feature>
<feature type="compositionally biased region" description="Low complexity" evidence="4">
    <location>
        <begin position="100"/>
        <end position="119"/>
    </location>
</feature>
<evidence type="ECO:0000259" key="5">
    <source>
        <dbReference type="PROSITE" id="PS51072"/>
    </source>
</evidence>
<dbReference type="GO" id="GO:0030136">
    <property type="term" value="C:clathrin-coated vesicle"/>
    <property type="evidence" value="ECO:0007669"/>
    <property type="project" value="TreeGrafter"/>
</dbReference>
<evidence type="ECO:0000313" key="6">
    <source>
        <dbReference type="EMBL" id="KAK1342516.1"/>
    </source>
</evidence>
<dbReference type="EMBL" id="JAULJE010000005">
    <property type="protein sequence ID" value="KAK1342516.1"/>
    <property type="molecule type" value="Genomic_DNA"/>
</dbReference>
<dbReference type="GO" id="GO:0005905">
    <property type="term" value="C:clathrin-coated pit"/>
    <property type="evidence" value="ECO:0007669"/>
    <property type="project" value="UniProtKB-SubCell"/>
</dbReference>
<feature type="compositionally biased region" description="Low complexity" evidence="4">
    <location>
        <begin position="230"/>
        <end position="248"/>
    </location>
</feature>
<evidence type="ECO:0000256" key="1">
    <source>
        <dbReference type="ARBA" id="ARBA00004283"/>
    </source>
</evidence>
<keyword evidence="2" id="KW-0254">Endocytosis</keyword>
<dbReference type="PROSITE" id="PS51072">
    <property type="entry name" value="MHD"/>
    <property type="match status" value="1"/>
</dbReference>
<gene>
    <name evidence="6" type="ORF">QTO34_015281</name>
</gene>
<protein>
    <recommendedName>
        <fullName evidence="5">MHD domain-containing protein</fullName>
    </recommendedName>
</protein>
<evidence type="ECO:0000256" key="3">
    <source>
        <dbReference type="ARBA" id="ARBA00023176"/>
    </source>
</evidence>
<feature type="compositionally biased region" description="Pro residues" evidence="4">
    <location>
        <begin position="14"/>
        <end position="25"/>
    </location>
</feature>
<dbReference type="InterPro" id="IPR028565">
    <property type="entry name" value="MHD"/>
</dbReference>
<dbReference type="GO" id="GO:0005886">
    <property type="term" value="C:plasma membrane"/>
    <property type="evidence" value="ECO:0007669"/>
    <property type="project" value="TreeGrafter"/>
</dbReference>
<reference evidence="6" key="1">
    <citation type="submission" date="2023-06" db="EMBL/GenBank/DDBJ databases">
        <title>Reference genome for the Northern bat (Eptesicus nilssonii), a most northern bat species.</title>
        <authorList>
            <person name="Laine V.N."/>
            <person name="Pulliainen A.T."/>
            <person name="Lilley T.M."/>
        </authorList>
    </citation>
    <scope>NUCLEOTIDE SEQUENCE</scope>
    <source>
        <strain evidence="6">BLF_Eptnil</strain>
        <tissue evidence="6">Kidney</tissue>
    </source>
</reference>
<dbReference type="Proteomes" id="UP001177744">
    <property type="component" value="Unassembled WGS sequence"/>
</dbReference>
<feature type="compositionally biased region" description="Polar residues" evidence="4">
    <location>
        <begin position="165"/>
        <end position="174"/>
    </location>
</feature>
<feature type="compositionally biased region" description="Low complexity" evidence="4">
    <location>
        <begin position="29"/>
        <end position="40"/>
    </location>
</feature>
<dbReference type="InterPro" id="IPR018808">
    <property type="entry name" value="Muniscin_C"/>
</dbReference>
<keyword evidence="3" id="KW-0168">Coated pit</keyword>
<sequence length="577" mass="60646">MTKNPASSTCTSSPPRPGPRPAAPRPRPRSSGPRPAASSSLQAQGTMKRHSSRDAAGKPQRPRSAPRASSCTEKLQSDEQGSKNLFGPPLESAFDHEDFTGSSSLGFTSSPSPFSSSSPENVEDSGLDSPSHAAPGPFPDSWVLRPGTPQSPPTCRPQPPESRGTRSLLSSDSPQPLAASPGLWGLEAGAGGDPMPGPADLPATEGLAAPPRRPRSRKVSCPLMSSNGDLAHSLSSSPLGSSVPSAAPERSSVSSQTGHGTCGLVGLTFSGLGISRGPSPVVLGSQDALPVATVFTEYVHASFRSHSPSCLARVTGELTMTFPAGIVRVFSGTPPPPVLSFRLVHTAPIEHFQPNADLLFSDPSQSDPETKDFWLNMTALTEALQRQAEQNPAASYYNVVLLRYQFSRPGPQSVPLQLRAHWQCEATLTQVSVEYSYRPGATAVPTPLTNVQILLPVGEPVTNVCLQPAATWNLEEKRFLWKLPDVSEAGGSGRLSASWEPCSGPSTPSPVAAQFTSEGATLSGVDLELVGSGYRMSLVKRRFATGTYRPHLPGSQASAVASPFPCFYQDAGVGEAF</sequence>
<feature type="domain" description="MHD" evidence="5">
    <location>
        <begin position="296"/>
        <end position="551"/>
    </location>
</feature>
<name>A0AA40I4J2_CNENI</name>
<keyword evidence="7" id="KW-1185">Reference proteome</keyword>
<feature type="compositionally biased region" description="Pro residues" evidence="4">
    <location>
        <begin position="149"/>
        <end position="160"/>
    </location>
</feature>
<comment type="subcellular location">
    <subcellularLocation>
        <location evidence="1">Membrane</location>
        <location evidence="1">Clathrin-coated pit</location>
        <topology evidence="1">Peripheral membrane protein</topology>
        <orientation evidence="1">Cytoplasmic side</orientation>
    </subcellularLocation>
</comment>
<accession>A0AA40I4J2</accession>
<keyword evidence="3" id="KW-0472">Membrane</keyword>
<dbReference type="PANTHER" id="PTHR23065:SF6">
    <property type="entry name" value="F-BAR DOMAIN ONLY PROTEIN 1"/>
    <property type="match status" value="1"/>
</dbReference>
<dbReference type="PANTHER" id="PTHR23065">
    <property type="entry name" value="PROLINE-SERINE-THREONINE PHOSPHATASE INTERACTING PROTEIN 1"/>
    <property type="match status" value="1"/>
</dbReference>
<dbReference type="Pfam" id="PF10291">
    <property type="entry name" value="muHD"/>
    <property type="match status" value="1"/>
</dbReference>
<organism evidence="6 7">
    <name type="scientific">Cnephaeus nilssonii</name>
    <name type="common">Northern bat</name>
    <name type="synonym">Eptesicus nilssonii</name>
    <dbReference type="NCBI Taxonomy" id="3371016"/>
    <lineage>
        <taxon>Eukaryota</taxon>
        <taxon>Metazoa</taxon>
        <taxon>Chordata</taxon>
        <taxon>Craniata</taxon>
        <taxon>Vertebrata</taxon>
        <taxon>Euteleostomi</taxon>
        <taxon>Mammalia</taxon>
        <taxon>Eutheria</taxon>
        <taxon>Laurasiatheria</taxon>
        <taxon>Chiroptera</taxon>
        <taxon>Yangochiroptera</taxon>
        <taxon>Vespertilionidae</taxon>
        <taxon>Cnephaeus</taxon>
    </lineage>
</organism>
<dbReference type="AlphaFoldDB" id="A0AA40I4J2"/>
<proteinExistence type="predicted"/>
<evidence type="ECO:0000256" key="2">
    <source>
        <dbReference type="ARBA" id="ARBA00022583"/>
    </source>
</evidence>
<evidence type="ECO:0000256" key="4">
    <source>
        <dbReference type="SAM" id="MobiDB-lite"/>
    </source>
</evidence>
<comment type="caution">
    <text evidence="6">The sequence shown here is derived from an EMBL/GenBank/DDBJ whole genome shotgun (WGS) entry which is preliminary data.</text>
</comment>
<feature type="compositionally biased region" description="Low complexity" evidence="4">
    <location>
        <begin position="1"/>
        <end position="13"/>
    </location>
</feature>
<dbReference type="GO" id="GO:0048268">
    <property type="term" value="P:clathrin coat assembly"/>
    <property type="evidence" value="ECO:0007669"/>
    <property type="project" value="TreeGrafter"/>
</dbReference>
<dbReference type="GO" id="GO:0072583">
    <property type="term" value="P:clathrin-dependent endocytosis"/>
    <property type="evidence" value="ECO:0007669"/>
    <property type="project" value="TreeGrafter"/>
</dbReference>